<dbReference type="AlphaFoldDB" id="A0AAE1ANZ3"/>
<organism evidence="1 2">
    <name type="scientific">Elysia crispata</name>
    <name type="common">lettuce slug</name>
    <dbReference type="NCBI Taxonomy" id="231223"/>
    <lineage>
        <taxon>Eukaryota</taxon>
        <taxon>Metazoa</taxon>
        <taxon>Spiralia</taxon>
        <taxon>Lophotrochozoa</taxon>
        <taxon>Mollusca</taxon>
        <taxon>Gastropoda</taxon>
        <taxon>Heterobranchia</taxon>
        <taxon>Euthyneura</taxon>
        <taxon>Panpulmonata</taxon>
        <taxon>Sacoglossa</taxon>
        <taxon>Placobranchoidea</taxon>
        <taxon>Plakobranchidae</taxon>
        <taxon>Elysia</taxon>
    </lineage>
</organism>
<proteinExistence type="predicted"/>
<comment type="caution">
    <text evidence="1">The sequence shown here is derived from an EMBL/GenBank/DDBJ whole genome shotgun (WGS) entry which is preliminary data.</text>
</comment>
<reference evidence="1" key="1">
    <citation type="journal article" date="2023" name="G3 (Bethesda)">
        <title>A reference genome for the long-term kleptoplast-retaining sea slug Elysia crispata morphotype clarki.</title>
        <authorList>
            <person name="Eastman K.E."/>
            <person name="Pendleton A.L."/>
            <person name="Shaikh M.A."/>
            <person name="Suttiyut T."/>
            <person name="Ogas R."/>
            <person name="Tomko P."/>
            <person name="Gavelis G."/>
            <person name="Widhalm J.R."/>
            <person name="Wisecaver J.H."/>
        </authorList>
    </citation>
    <scope>NUCLEOTIDE SEQUENCE</scope>
    <source>
        <strain evidence="1">ECLA1</strain>
    </source>
</reference>
<evidence type="ECO:0000313" key="1">
    <source>
        <dbReference type="EMBL" id="KAK3791254.1"/>
    </source>
</evidence>
<keyword evidence="2" id="KW-1185">Reference proteome</keyword>
<evidence type="ECO:0000313" key="2">
    <source>
        <dbReference type="Proteomes" id="UP001283361"/>
    </source>
</evidence>
<protein>
    <submittedName>
        <fullName evidence="1">Uncharacterized protein</fullName>
    </submittedName>
</protein>
<dbReference type="EMBL" id="JAWDGP010001479">
    <property type="protein sequence ID" value="KAK3791254.1"/>
    <property type="molecule type" value="Genomic_DNA"/>
</dbReference>
<dbReference type="Proteomes" id="UP001283361">
    <property type="component" value="Unassembled WGS sequence"/>
</dbReference>
<name>A0AAE1ANZ3_9GAST</name>
<accession>A0AAE1ANZ3</accession>
<sequence length="82" mass="8986">MTWSSWFNSCRSDGGAARNKLACKENSVELVSATASTVPADLDLHRSQHLHAASGHDKHRTRLVSTPRSPYTVLPHCCTIGR</sequence>
<gene>
    <name evidence="1" type="ORF">RRG08_066935</name>
</gene>